<evidence type="ECO:0000313" key="7">
    <source>
        <dbReference type="EMBL" id="MDT0545097.1"/>
    </source>
</evidence>
<feature type="chain" id="PRO_5045803863" evidence="6">
    <location>
        <begin position="31"/>
        <end position="429"/>
    </location>
</feature>
<dbReference type="Pfam" id="PF01547">
    <property type="entry name" value="SBP_bac_1"/>
    <property type="match status" value="1"/>
</dbReference>
<organism evidence="7 8">
    <name type="scientific">Streptomyces lonegramiae</name>
    <dbReference type="NCBI Taxonomy" id="3075524"/>
    <lineage>
        <taxon>Bacteria</taxon>
        <taxon>Bacillati</taxon>
        <taxon>Actinomycetota</taxon>
        <taxon>Actinomycetes</taxon>
        <taxon>Kitasatosporales</taxon>
        <taxon>Streptomycetaceae</taxon>
        <taxon>Streptomyces</taxon>
    </lineage>
</organism>
<dbReference type="PANTHER" id="PTHR43649:SF33">
    <property type="entry name" value="POLYGALACTURONAN_RHAMNOGALACTURONAN-BINDING PROTEIN YTCQ"/>
    <property type="match status" value="1"/>
</dbReference>
<evidence type="ECO:0000256" key="1">
    <source>
        <dbReference type="ARBA" id="ARBA00022475"/>
    </source>
</evidence>
<feature type="signal peptide" evidence="6">
    <location>
        <begin position="1"/>
        <end position="30"/>
    </location>
</feature>
<comment type="caution">
    <text evidence="7">The sequence shown here is derived from an EMBL/GenBank/DDBJ whole genome shotgun (WGS) entry which is preliminary data.</text>
</comment>
<dbReference type="EMBL" id="JAVRFD010000009">
    <property type="protein sequence ID" value="MDT0545097.1"/>
    <property type="molecule type" value="Genomic_DNA"/>
</dbReference>
<evidence type="ECO:0000256" key="4">
    <source>
        <dbReference type="ARBA" id="ARBA00023139"/>
    </source>
</evidence>
<dbReference type="InterPro" id="IPR050490">
    <property type="entry name" value="Bact_solute-bd_prot1"/>
</dbReference>
<protein>
    <submittedName>
        <fullName evidence="7">Sugar ABC transporter substrate-binding protein</fullName>
    </submittedName>
</protein>
<keyword evidence="1" id="KW-1003">Cell membrane</keyword>
<keyword evidence="4" id="KW-0564">Palmitate</keyword>
<dbReference type="Proteomes" id="UP001180754">
    <property type="component" value="Unassembled WGS sequence"/>
</dbReference>
<dbReference type="PROSITE" id="PS51257">
    <property type="entry name" value="PROKAR_LIPOPROTEIN"/>
    <property type="match status" value="1"/>
</dbReference>
<evidence type="ECO:0000256" key="6">
    <source>
        <dbReference type="SAM" id="SignalP"/>
    </source>
</evidence>
<dbReference type="PANTHER" id="PTHR43649">
    <property type="entry name" value="ARABINOSE-BINDING PROTEIN-RELATED"/>
    <property type="match status" value="1"/>
</dbReference>
<evidence type="ECO:0000256" key="3">
    <source>
        <dbReference type="ARBA" id="ARBA00023136"/>
    </source>
</evidence>
<evidence type="ECO:0000313" key="8">
    <source>
        <dbReference type="Proteomes" id="UP001180754"/>
    </source>
</evidence>
<proteinExistence type="predicted"/>
<keyword evidence="2 6" id="KW-0732">Signal</keyword>
<evidence type="ECO:0000256" key="5">
    <source>
        <dbReference type="ARBA" id="ARBA00023288"/>
    </source>
</evidence>
<name>A0ABU2XGY6_9ACTN</name>
<dbReference type="RefSeq" id="WP_311725565.1">
    <property type="nucleotide sequence ID" value="NZ_JAVRFD010000009.1"/>
</dbReference>
<gene>
    <name evidence="7" type="ORF">RND15_20635</name>
</gene>
<sequence>MSHSAARLRPRGLAAAAAALALVLTGCSSGSSDSGSSGKQTIVFWGWSDMSKPVALWNKTHPDIHVKFQSITSDFYPKLQAAIKGKDGAPDITQVDYPNLTSTIIAGDLKDITDQTDDIKSRFKPAVWDQVKVNDKVYGVPQDIGTQVLYYRSDVFKEAGLAAPKTWDEYMTAAEKLKRAHPKAYTTAFPANGGAWLASLAWNAKAQWFGTDKDAWKVDLDDQPTLKVAEYWQKMLDKGYAKGDQHWQPTWFKGLAQGKYLTWIGPAWGGSALKENAPDLSGKWAVAPLPQWSESDTAPVYWGGSLTALTSVTDKADAAMKFITWLNTSKESAKLLAVDVLPASDTGQQIQELKKPDPYFGGQVPSEVFTVRSAQSTPWTWGPTMTDTTNYLNDAMQSVINKSTTLPDAMKKVDGETRSQLKRKGLSVR</sequence>
<dbReference type="SUPFAM" id="SSF53850">
    <property type="entry name" value="Periplasmic binding protein-like II"/>
    <property type="match status" value="1"/>
</dbReference>
<keyword evidence="5" id="KW-0449">Lipoprotein</keyword>
<dbReference type="Gene3D" id="3.40.190.10">
    <property type="entry name" value="Periplasmic binding protein-like II"/>
    <property type="match status" value="1"/>
</dbReference>
<accession>A0ABU2XGY6</accession>
<dbReference type="CDD" id="cd13585">
    <property type="entry name" value="PBP2_TMBP_like"/>
    <property type="match status" value="1"/>
</dbReference>
<keyword evidence="3" id="KW-0472">Membrane</keyword>
<keyword evidence="8" id="KW-1185">Reference proteome</keyword>
<evidence type="ECO:0000256" key="2">
    <source>
        <dbReference type="ARBA" id="ARBA00022729"/>
    </source>
</evidence>
<dbReference type="InterPro" id="IPR006059">
    <property type="entry name" value="SBP"/>
</dbReference>
<reference evidence="7" key="1">
    <citation type="submission" date="2024-05" db="EMBL/GenBank/DDBJ databases">
        <title>30 novel species of actinomycetes from the DSMZ collection.</title>
        <authorList>
            <person name="Nouioui I."/>
        </authorList>
    </citation>
    <scope>NUCLEOTIDE SEQUENCE</scope>
    <source>
        <strain evidence="7">DSM 41529</strain>
    </source>
</reference>